<organism evidence="1 2">
    <name type="scientific">Caligus rogercresseyi</name>
    <name type="common">Sea louse</name>
    <dbReference type="NCBI Taxonomy" id="217165"/>
    <lineage>
        <taxon>Eukaryota</taxon>
        <taxon>Metazoa</taxon>
        <taxon>Ecdysozoa</taxon>
        <taxon>Arthropoda</taxon>
        <taxon>Crustacea</taxon>
        <taxon>Multicrustacea</taxon>
        <taxon>Hexanauplia</taxon>
        <taxon>Copepoda</taxon>
        <taxon>Siphonostomatoida</taxon>
        <taxon>Caligidae</taxon>
        <taxon>Caligus</taxon>
    </lineage>
</organism>
<proteinExistence type="predicted"/>
<feature type="non-terminal residue" evidence="1">
    <location>
        <position position="1"/>
    </location>
</feature>
<evidence type="ECO:0000313" key="1">
    <source>
        <dbReference type="EMBL" id="QQP36422.1"/>
    </source>
</evidence>
<protein>
    <submittedName>
        <fullName evidence="1">Uncharacterized protein</fullName>
    </submittedName>
</protein>
<dbReference type="Proteomes" id="UP000595437">
    <property type="component" value="Chromosome 15"/>
</dbReference>
<gene>
    <name evidence="1" type="ORF">FKW44_021521</name>
</gene>
<keyword evidence="2" id="KW-1185">Reference proteome</keyword>
<name>A0A7T8GRI0_CALRO</name>
<reference evidence="2" key="1">
    <citation type="submission" date="2021-01" db="EMBL/GenBank/DDBJ databases">
        <title>Caligus Genome Assembly.</title>
        <authorList>
            <person name="Gallardo-Escarate C."/>
        </authorList>
    </citation>
    <scope>NUCLEOTIDE SEQUENCE [LARGE SCALE GENOMIC DNA]</scope>
</reference>
<accession>A0A7T8GRI0</accession>
<sequence length="52" mass="5361">DVERGREIAKLKGLHQGCQGEIGPGAGLFSSGTSGAKLPVHFGLATLNTKQK</sequence>
<dbReference type="EMBL" id="CP045904">
    <property type="protein sequence ID" value="QQP36422.1"/>
    <property type="molecule type" value="Genomic_DNA"/>
</dbReference>
<dbReference type="AlphaFoldDB" id="A0A7T8GRI0"/>
<evidence type="ECO:0000313" key="2">
    <source>
        <dbReference type="Proteomes" id="UP000595437"/>
    </source>
</evidence>